<comment type="caution">
    <text evidence="1">The sequence shown here is derived from an EMBL/GenBank/DDBJ whole genome shotgun (WGS) entry which is preliminary data.</text>
</comment>
<keyword evidence="2" id="KW-1185">Reference proteome</keyword>
<protein>
    <submittedName>
        <fullName evidence="1">Uncharacterized protein</fullName>
    </submittedName>
</protein>
<dbReference type="EMBL" id="JBIMSN010000063">
    <property type="protein sequence ID" value="MFH5230214.1"/>
    <property type="molecule type" value="Genomic_DNA"/>
</dbReference>
<reference evidence="1 2" key="1">
    <citation type="submission" date="2024-10" db="EMBL/GenBank/DDBJ databases">
        <authorList>
            <person name="Riesco R."/>
        </authorList>
    </citation>
    <scope>NUCLEOTIDE SEQUENCE [LARGE SCALE GENOMIC DNA]</scope>
    <source>
        <strain evidence="1 2">NCIMB 15450</strain>
    </source>
</reference>
<organism evidence="1 2">
    <name type="scientific">Antrihabitans spumae</name>
    <dbReference type="NCBI Taxonomy" id="3373370"/>
    <lineage>
        <taxon>Bacteria</taxon>
        <taxon>Bacillati</taxon>
        <taxon>Actinomycetota</taxon>
        <taxon>Actinomycetes</taxon>
        <taxon>Mycobacteriales</taxon>
        <taxon>Nocardiaceae</taxon>
        <taxon>Antrihabitans</taxon>
    </lineage>
</organism>
<sequence length="61" mass="6860">FPKQLRHETVPADPPPLVFLVVRTTERTHEAEGQLPFVARNRPLVAQNDTLASVLLYALLL</sequence>
<accession>A0ABW7K5D7</accession>
<proteinExistence type="predicted"/>
<gene>
    <name evidence="1" type="ORF">ACHIRB_16750</name>
</gene>
<evidence type="ECO:0000313" key="2">
    <source>
        <dbReference type="Proteomes" id="UP001609219"/>
    </source>
</evidence>
<name>A0ABW7K5D7_9NOCA</name>
<dbReference type="Proteomes" id="UP001609219">
    <property type="component" value="Unassembled WGS sequence"/>
</dbReference>
<evidence type="ECO:0000313" key="1">
    <source>
        <dbReference type="EMBL" id="MFH5230214.1"/>
    </source>
</evidence>
<feature type="non-terminal residue" evidence="1">
    <location>
        <position position="1"/>
    </location>
</feature>
<dbReference type="RefSeq" id="WP_395127727.1">
    <property type="nucleotide sequence ID" value="NZ_JBIMSN010000063.1"/>
</dbReference>